<dbReference type="InterPro" id="IPR000608">
    <property type="entry name" value="UBC"/>
</dbReference>
<dbReference type="InterPro" id="IPR002048">
    <property type="entry name" value="EF_hand_dom"/>
</dbReference>
<dbReference type="GO" id="GO:0005634">
    <property type="term" value="C:nucleus"/>
    <property type="evidence" value="ECO:0007669"/>
    <property type="project" value="UniProtKB-SubCell"/>
</dbReference>
<feature type="region of interest" description="Disordered" evidence="6">
    <location>
        <begin position="79"/>
        <end position="120"/>
    </location>
</feature>
<dbReference type="SMART" id="SM00054">
    <property type="entry name" value="EFh"/>
    <property type="match status" value="1"/>
</dbReference>
<evidence type="ECO:0000259" key="9">
    <source>
        <dbReference type="PROSITE" id="PS50222"/>
    </source>
</evidence>
<dbReference type="GO" id="GO:0006511">
    <property type="term" value="P:ubiquitin-dependent protein catabolic process"/>
    <property type="evidence" value="ECO:0007669"/>
    <property type="project" value="InterPro"/>
</dbReference>
<keyword evidence="11" id="KW-1185">Reference proteome</keyword>
<evidence type="ECO:0000313" key="11">
    <source>
        <dbReference type="Proteomes" id="UP000225706"/>
    </source>
</evidence>
<accession>A0A2B4RX76</accession>
<sequence length="1540" mass="172465">MARNHILFLALFLQLVFLIHLSEQFKDPLQQHILDHEDGNHDLSNLEFQQILLEYDKNGDGELSAQELSKYFEDTLVSLKPENDRGGSNEKLQKGSAGKTGSKQKSPKTAQTSPTSSGSEWSVKQIVGGLVGVVCVIVVCAALVQRRNPTASQTGVHVADLRAARLRKLAGEQSNAKTGNSPLTCVKETATLNRQPSIDSNRKDLRKRVDKSEVTTTNTCERRFPGTNKPRDGSKLLNSNSVRSEPSSLNETGRSLSSIEVEPLVVTASTPECTPVLIAPGNQGTAADRFEVKDKAEVKKEISTPLSKRPTASKQEKIQDLPYQDVAKMVLMQVLECSIENQTSKKDAHTRRVKPNADRGAAVLQVEASELPVSCDDLCKKIEKLLAKRIYREMDPMKFAIQCFDRCSQPPGKNFKLICNGEKIWKEVASAVMGPCVNTVLKHLIHVAASPTAVEDDLWADFVQSGQSEGPSQYFLSSLGGWSSDGVTVSVELLNRLLEKGKEDPEVKETFVEMITVGGRQVERVKRMNELTLECKCIFRGLETLLSLPVMGDFLAEALEQELDTGINELGVFFQHKSLFSSFLATSTMDIKIDKKSRSSICFVELPHFPQAFRSDVDQLQSQIMDGIHSCQNVVYKALVKLLKTDNKDRAIAWLAGVVSLNDLRLSANLPRDNSMKATVANDGFMVNLCSVALQMCDSFLLTKGKEKYKQIEALYCTSKACRLRFTNERTLVGGHTGTENEDKTDLRSMLFPSGDLKGQFKLITEMFHITHSALHIGLTTTIQHYNRIMRQYSMLSEMKEGSSFEAETKKMLVLFVLQWNTCLEDNHFMRLCSEFYITSAAWLLHLLDSCASEYQGLSENEIRVRQREILVNIPEFYVKDMCSWFSFVAVHKPGALKGLDICTFVDCCCALMERRDIMPGPVAATRTVSALLSFAEICQRSKGKNKLLDTTTWGSGIEGDLMACVAMCPAVREKLGPALIHTYSSVDIVEGLDVDKEEFDKFAARYEIVKLLETLWKRPDVLPSILQECGKESFQSFLGAVFDTLLYVLKDGLLRLTNVRKLQCAKQCDEKWKELSVDQRQEKEQFLKGEEHVSKSCMQMANATLAFLEKITEEEKVARCFSRPPLSARAAAAIIGFLDSLCGRKSVDLKVQNMERYSFDPRDLLVKILTVLVRMSNASEEREFVKCLAANPDYSRLSVERALRVVQRENLASDFVVEDLRGIIQEVSSLLARDDENFSSGENELISDDTELEEPLERGVEGAYAPDPRDTEQTDQAYIEILESIKFDSTELVECHAFRSCANQPICSRSGKVRALMREATQLKNNLPIHPNSSILVRQDENRMDFVRALITGTADTPYSRGCFVFDIYFPSSYPVDPPLVKIITTGNGTVRFNPNLYADGKVCLSLLGTWHGGDASEKWDPKKSSLYQVLLSIQGMMFTPDPCFNEPGYEGIKGTDEGDALCKEYNARIKLHTIRHAMVGQLREPAPGFEEAIRTHFRLQKEAVLKQCAEWLTQCTDAEEDRRMRKAVDTLKSELDKL</sequence>
<protein>
    <submittedName>
        <fullName evidence="10">Baculoviral IAP repeat-containing protein 6</fullName>
    </submittedName>
</protein>
<dbReference type="PROSITE" id="PS50127">
    <property type="entry name" value="UBC_2"/>
    <property type="match status" value="1"/>
</dbReference>
<proteinExistence type="predicted"/>
<gene>
    <name evidence="10" type="primary">BIRC6</name>
    <name evidence="10" type="ORF">AWC38_SpisGene14624</name>
</gene>
<dbReference type="GO" id="GO:0000151">
    <property type="term" value="C:ubiquitin ligase complex"/>
    <property type="evidence" value="ECO:0007669"/>
    <property type="project" value="InterPro"/>
</dbReference>
<dbReference type="PANTHER" id="PTHR13931:SF2">
    <property type="entry name" value="UBIQUITIN CONJUGATION FACTOR E4 B"/>
    <property type="match status" value="1"/>
</dbReference>
<dbReference type="GO" id="GO:0036503">
    <property type="term" value="P:ERAD pathway"/>
    <property type="evidence" value="ECO:0007669"/>
    <property type="project" value="InterPro"/>
</dbReference>
<feature type="region of interest" description="Disordered" evidence="6">
    <location>
        <begin position="1241"/>
        <end position="1272"/>
    </location>
</feature>
<feature type="domain" description="UBC core" evidence="8">
    <location>
        <begin position="1312"/>
        <end position="1480"/>
    </location>
</feature>
<feature type="compositionally biased region" description="Basic and acidic residues" evidence="6">
    <location>
        <begin position="220"/>
        <end position="234"/>
    </location>
</feature>
<feature type="domain" description="EF-hand" evidence="9">
    <location>
        <begin position="43"/>
        <end position="78"/>
    </location>
</feature>
<evidence type="ECO:0000256" key="7">
    <source>
        <dbReference type="SAM" id="SignalP"/>
    </source>
</evidence>
<dbReference type="EMBL" id="LSMT01000298">
    <property type="protein sequence ID" value="PFX20928.1"/>
    <property type="molecule type" value="Genomic_DNA"/>
</dbReference>
<dbReference type="PROSITE" id="PS00018">
    <property type="entry name" value="EF_HAND_1"/>
    <property type="match status" value="1"/>
</dbReference>
<evidence type="ECO:0000256" key="2">
    <source>
        <dbReference type="ARBA" id="ARBA00004906"/>
    </source>
</evidence>
<dbReference type="GO" id="GO:0000209">
    <property type="term" value="P:protein polyubiquitination"/>
    <property type="evidence" value="ECO:0007669"/>
    <property type="project" value="TreeGrafter"/>
</dbReference>
<keyword evidence="4" id="KW-0833">Ubl conjugation pathway</keyword>
<dbReference type="OrthoDB" id="1926878at2759"/>
<evidence type="ECO:0000256" key="6">
    <source>
        <dbReference type="SAM" id="MobiDB-lite"/>
    </source>
</evidence>
<feature type="signal peptide" evidence="7">
    <location>
        <begin position="1"/>
        <end position="24"/>
    </location>
</feature>
<feature type="compositionally biased region" description="Polar residues" evidence="6">
    <location>
        <begin position="99"/>
        <end position="120"/>
    </location>
</feature>
<dbReference type="SMART" id="SM00212">
    <property type="entry name" value="UBCc"/>
    <property type="match status" value="1"/>
</dbReference>
<dbReference type="InterPro" id="IPR045132">
    <property type="entry name" value="UBE4"/>
</dbReference>
<dbReference type="GO" id="GO:0005737">
    <property type="term" value="C:cytoplasm"/>
    <property type="evidence" value="ECO:0007669"/>
    <property type="project" value="TreeGrafter"/>
</dbReference>
<dbReference type="PANTHER" id="PTHR13931">
    <property type="entry name" value="UBIQUITINATION FACTOR E4"/>
    <property type="match status" value="1"/>
</dbReference>
<dbReference type="STRING" id="50429.A0A2B4RX76"/>
<keyword evidence="3" id="KW-0808">Transferase</keyword>
<evidence type="ECO:0000256" key="3">
    <source>
        <dbReference type="ARBA" id="ARBA00022679"/>
    </source>
</evidence>
<dbReference type="InterPro" id="IPR016135">
    <property type="entry name" value="UBQ-conjugating_enzyme/RWD"/>
</dbReference>
<feature type="compositionally biased region" description="Polar residues" evidence="6">
    <location>
        <begin position="236"/>
        <end position="255"/>
    </location>
</feature>
<comment type="subcellular location">
    <subcellularLocation>
        <location evidence="1">Nucleus</location>
    </subcellularLocation>
</comment>
<reference evidence="11" key="1">
    <citation type="journal article" date="2017" name="bioRxiv">
        <title>Comparative analysis of the genomes of Stylophora pistillata and Acropora digitifera provides evidence for extensive differences between species of corals.</title>
        <authorList>
            <person name="Voolstra C.R."/>
            <person name="Li Y."/>
            <person name="Liew Y.J."/>
            <person name="Baumgarten S."/>
            <person name="Zoccola D."/>
            <person name="Flot J.-F."/>
            <person name="Tambutte S."/>
            <person name="Allemand D."/>
            <person name="Aranda M."/>
        </authorList>
    </citation>
    <scope>NUCLEOTIDE SEQUENCE [LARGE SCALE GENOMIC DNA]</scope>
</reference>
<organism evidence="10 11">
    <name type="scientific">Stylophora pistillata</name>
    <name type="common">Smooth cauliflower coral</name>
    <dbReference type="NCBI Taxonomy" id="50429"/>
    <lineage>
        <taxon>Eukaryota</taxon>
        <taxon>Metazoa</taxon>
        <taxon>Cnidaria</taxon>
        <taxon>Anthozoa</taxon>
        <taxon>Hexacorallia</taxon>
        <taxon>Scleractinia</taxon>
        <taxon>Astrocoeniina</taxon>
        <taxon>Pocilloporidae</taxon>
        <taxon>Stylophora</taxon>
    </lineage>
</organism>
<dbReference type="Proteomes" id="UP000225706">
    <property type="component" value="Unassembled WGS sequence"/>
</dbReference>
<comment type="caution">
    <text evidence="10">The sequence shown here is derived from an EMBL/GenBank/DDBJ whole genome shotgun (WGS) entry which is preliminary data.</text>
</comment>
<keyword evidence="5" id="KW-0539">Nucleus</keyword>
<dbReference type="CDD" id="cd23810">
    <property type="entry name" value="UBCc_BIRC6"/>
    <property type="match status" value="1"/>
</dbReference>
<feature type="compositionally biased region" description="Acidic residues" evidence="6">
    <location>
        <begin position="1246"/>
        <end position="1255"/>
    </location>
</feature>
<evidence type="ECO:0000256" key="4">
    <source>
        <dbReference type="ARBA" id="ARBA00022786"/>
    </source>
</evidence>
<feature type="chain" id="PRO_5012202773" evidence="7">
    <location>
        <begin position="25"/>
        <end position="1540"/>
    </location>
</feature>
<feature type="compositionally biased region" description="Basic and acidic residues" evidence="6">
    <location>
        <begin position="81"/>
        <end position="93"/>
    </location>
</feature>
<dbReference type="InterPro" id="IPR019474">
    <property type="entry name" value="Ub_conjug_fac_E4_core"/>
</dbReference>
<evidence type="ECO:0000256" key="5">
    <source>
        <dbReference type="ARBA" id="ARBA00023242"/>
    </source>
</evidence>
<comment type="pathway">
    <text evidence="2">Protein modification; protein ubiquitination.</text>
</comment>
<evidence type="ECO:0000256" key="1">
    <source>
        <dbReference type="ARBA" id="ARBA00004123"/>
    </source>
</evidence>
<feature type="region of interest" description="Disordered" evidence="6">
    <location>
        <begin position="192"/>
        <end position="255"/>
    </location>
</feature>
<evidence type="ECO:0000313" key="10">
    <source>
        <dbReference type="EMBL" id="PFX20928.1"/>
    </source>
</evidence>
<dbReference type="InterPro" id="IPR018247">
    <property type="entry name" value="EF_Hand_1_Ca_BS"/>
</dbReference>
<evidence type="ECO:0000259" key="8">
    <source>
        <dbReference type="PROSITE" id="PS50127"/>
    </source>
</evidence>
<keyword evidence="7" id="KW-0732">Signal</keyword>
<dbReference type="SUPFAM" id="SSF54495">
    <property type="entry name" value="UBC-like"/>
    <property type="match status" value="1"/>
</dbReference>
<dbReference type="GO" id="GO:0005509">
    <property type="term" value="F:calcium ion binding"/>
    <property type="evidence" value="ECO:0007669"/>
    <property type="project" value="InterPro"/>
</dbReference>
<dbReference type="GO" id="GO:0034450">
    <property type="term" value="F:ubiquitin-ubiquitin ligase activity"/>
    <property type="evidence" value="ECO:0007669"/>
    <property type="project" value="InterPro"/>
</dbReference>
<dbReference type="Pfam" id="PF10408">
    <property type="entry name" value="Ufd2P_core"/>
    <property type="match status" value="1"/>
</dbReference>
<name>A0A2B4RX76_STYPI</name>
<dbReference type="Gene3D" id="3.10.110.10">
    <property type="entry name" value="Ubiquitin Conjugating Enzyme"/>
    <property type="match status" value="1"/>
</dbReference>
<dbReference type="PROSITE" id="PS50222">
    <property type="entry name" value="EF_HAND_2"/>
    <property type="match status" value="1"/>
</dbReference>
<dbReference type="Pfam" id="PF00179">
    <property type="entry name" value="UQ_con"/>
    <property type="match status" value="1"/>
</dbReference>